<name>A0ABD2ZTF9_9GENT</name>
<keyword evidence="2" id="KW-1185">Reference proteome</keyword>
<reference evidence="1 2" key="1">
    <citation type="submission" date="2024-11" db="EMBL/GenBank/DDBJ databases">
        <title>A near-complete genome assembly of Cinchona calisaya.</title>
        <authorList>
            <person name="Lian D.C."/>
            <person name="Zhao X.W."/>
            <person name="Wei L."/>
        </authorList>
    </citation>
    <scope>NUCLEOTIDE SEQUENCE [LARGE SCALE GENOMIC DNA]</scope>
    <source>
        <tissue evidence="1">Nenye</tissue>
    </source>
</reference>
<feature type="non-terminal residue" evidence="1">
    <location>
        <position position="77"/>
    </location>
</feature>
<sequence>MRTDCSDFFDKRSLELRDLTWMNSGQTSKIVLAITRTIRLLDLLPELVRVLAEDRGVYAWSHEILTYFVDAIEGILY</sequence>
<evidence type="ECO:0000313" key="2">
    <source>
        <dbReference type="Proteomes" id="UP001630127"/>
    </source>
</evidence>
<protein>
    <submittedName>
        <fullName evidence="1">Uncharacterized protein</fullName>
    </submittedName>
</protein>
<proteinExistence type="predicted"/>
<gene>
    <name evidence="1" type="ORF">ACH5RR_015555</name>
</gene>
<dbReference type="Proteomes" id="UP001630127">
    <property type="component" value="Unassembled WGS sequence"/>
</dbReference>
<organism evidence="1 2">
    <name type="scientific">Cinchona calisaya</name>
    <dbReference type="NCBI Taxonomy" id="153742"/>
    <lineage>
        <taxon>Eukaryota</taxon>
        <taxon>Viridiplantae</taxon>
        <taxon>Streptophyta</taxon>
        <taxon>Embryophyta</taxon>
        <taxon>Tracheophyta</taxon>
        <taxon>Spermatophyta</taxon>
        <taxon>Magnoliopsida</taxon>
        <taxon>eudicotyledons</taxon>
        <taxon>Gunneridae</taxon>
        <taxon>Pentapetalae</taxon>
        <taxon>asterids</taxon>
        <taxon>lamiids</taxon>
        <taxon>Gentianales</taxon>
        <taxon>Rubiaceae</taxon>
        <taxon>Cinchonoideae</taxon>
        <taxon>Cinchoneae</taxon>
        <taxon>Cinchona</taxon>
    </lineage>
</organism>
<comment type="caution">
    <text evidence="1">The sequence shown here is derived from an EMBL/GenBank/DDBJ whole genome shotgun (WGS) entry which is preliminary data.</text>
</comment>
<dbReference type="AlphaFoldDB" id="A0ABD2ZTF9"/>
<accession>A0ABD2ZTF9</accession>
<evidence type="ECO:0000313" key="1">
    <source>
        <dbReference type="EMBL" id="KAL3522721.1"/>
    </source>
</evidence>
<dbReference type="EMBL" id="JBJUIK010000007">
    <property type="protein sequence ID" value="KAL3522721.1"/>
    <property type="molecule type" value="Genomic_DNA"/>
</dbReference>